<dbReference type="EMBL" id="JAULUE010002049">
    <property type="protein sequence ID" value="KAK5907720.1"/>
    <property type="molecule type" value="Genomic_DNA"/>
</dbReference>
<sequence length="737" mass="81950">MSQSAIPQEENMAAISRDDIRPVILKFFSRLPVDKWESLNKNSSDDGIKIYVAEFILDLVDVLTKSLLVAMKNNNFIISEEVVWSILGNTLPQTIADFLGIKDMVECVSATRLTRLLVKEAVTSVKSAVSCNSQAEGIMESEHVTSHHRLNVMVGHAIHMLRTIGAKMKGLFRFRFRKDKRAMETSTDGQKGDDVNEEKSHESSGPSKTSVTGSAYSKTSEVNYTLFQTSGSGSTLSKTSVARPYQTSVTGSAHSKTSEVYYNLFQTSGSESTLSKTSVARPYQTSETGSTHSKTPEVYYNLFQTSGTGSTHSKTSVARPYQTSETGSTHSKTPEVYYNLFQTSGSESTLSNSSGLEDSIGSETSRIVKDILTKEFFKITEPLMDTMTKGERDLLRADTVVEIAELTQLIVRECLGAKSSSTLTTEEVEAEIKLGEKIKCGNIKAFLTRRVAKLTIHRMLSGLKKTFCPGARAGSLISMRAFDIDIEELLMRKGDVNRRMKIISLGKDHVFEKDLKELLYAHTLREMKIPESTPGVTEILVAPPPEAVKSAITRQVRRFLGVFGWFVNNEAVTQTERMISAFEEIEVRPIITEEAPVSVSLKAKMNVKVLVQKLITRLFKNAKVNHNIGNSVGIVESLLEKVWAKVEEESFTVTPDTFRTLDKVVYKDLVRIWGSAESVLVMFNMAGSSDENCVASIIKARLMRQPKKRRAVCKFFQSVGKAMSKPFRRSSEPVWVL</sequence>
<evidence type="ECO:0000313" key="3">
    <source>
        <dbReference type="Proteomes" id="UP001335648"/>
    </source>
</evidence>
<accession>A0AAN8CQ05</accession>
<dbReference type="Proteomes" id="UP001335648">
    <property type="component" value="Unassembled WGS sequence"/>
</dbReference>
<name>A0AAN8CQ05_9TELE</name>
<feature type="region of interest" description="Disordered" evidence="1">
    <location>
        <begin position="308"/>
        <end position="334"/>
    </location>
</feature>
<evidence type="ECO:0000256" key="1">
    <source>
        <dbReference type="SAM" id="MobiDB-lite"/>
    </source>
</evidence>
<feature type="compositionally biased region" description="Polar residues" evidence="1">
    <location>
        <begin position="321"/>
        <end position="331"/>
    </location>
</feature>
<evidence type="ECO:0000313" key="2">
    <source>
        <dbReference type="EMBL" id="KAK5907720.1"/>
    </source>
</evidence>
<feature type="compositionally biased region" description="Basic and acidic residues" evidence="1">
    <location>
        <begin position="190"/>
        <end position="202"/>
    </location>
</feature>
<feature type="region of interest" description="Disordered" evidence="1">
    <location>
        <begin position="183"/>
        <end position="215"/>
    </location>
</feature>
<feature type="compositionally biased region" description="Polar residues" evidence="1">
    <location>
        <begin position="203"/>
        <end position="215"/>
    </location>
</feature>
<comment type="caution">
    <text evidence="2">The sequence shown here is derived from an EMBL/GenBank/DDBJ whole genome shotgun (WGS) entry which is preliminary data.</text>
</comment>
<dbReference type="AlphaFoldDB" id="A0AAN8CQ05"/>
<proteinExistence type="predicted"/>
<reference evidence="2 3" key="1">
    <citation type="journal article" date="2023" name="Mol. Biol. Evol.">
        <title>Genomics of Secondarily Temperate Adaptation in the Only Non-Antarctic Icefish.</title>
        <authorList>
            <person name="Rivera-Colon A.G."/>
            <person name="Rayamajhi N."/>
            <person name="Minhas B.F."/>
            <person name="Madrigal G."/>
            <person name="Bilyk K.T."/>
            <person name="Yoon V."/>
            <person name="Hune M."/>
            <person name="Gregory S."/>
            <person name="Cheng C.H.C."/>
            <person name="Catchen J.M."/>
        </authorList>
    </citation>
    <scope>NUCLEOTIDE SEQUENCE [LARGE SCALE GENOMIC DNA]</scope>
    <source>
        <strain evidence="2">JC2023a</strain>
    </source>
</reference>
<organism evidence="2 3">
    <name type="scientific">Champsocephalus esox</name>
    <name type="common">pike icefish</name>
    <dbReference type="NCBI Taxonomy" id="159716"/>
    <lineage>
        <taxon>Eukaryota</taxon>
        <taxon>Metazoa</taxon>
        <taxon>Chordata</taxon>
        <taxon>Craniata</taxon>
        <taxon>Vertebrata</taxon>
        <taxon>Euteleostomi</taxon>
        <taxon>Actinopterygii</taxon>
        <taxon>Neopterygii</taxon>
        <taxon>Teleostei</taxon>
        <taxon>Neoteleostei</taxon>
        <taxon>Acanthomorphata</taxon>
        <taxon>Eupercaria</taxon>
        <taxon>Perciformes</taxon>
        <taxon>Notothenioidei</taxon>
        <taxon>Channichthyidae</taxon>
        <taxon>Champsocephalus</taxon>
    </lineage>
</organism>
<protein>
    <submittedName>
        <fullName evidence="2">Uncharacterized protein</fullName>
    </submittedName>
</protein>
<keyword evidence="3" id="KW-1185">Reference proteome</keyword>
<gene>
    <name evidence="2" type="ORF">CesoFtcFv8_005538</name>
</gene>